<dbReference type="AlphaFoldDB" id="A0A5B8IYH6"/>
<dbReference type="EMBL" id="CP042261">
    <property type="protein sequence ID" value="QDY69708.1"/>
    <property type="molecule type" value="Genomic_DNA"/>
</dbReference>
<name>A0A5B8IYH6_9RHOB</name>
<dbReference type="RefSeq" id="WP_146365085.1">
    <property type="nucleotide sequence ID" value="NZ_CP042261.1"/>
</dbReference>
<protein>
    <submittedName>
        <fullName evidence="1">Uncharacterized protein</fullName>
    </submittedName>
</protein>
<gene>
    <name evidence="1" type="ORF">FPZ52_08790</name>
</gene>
<keyword evidence="2" id="KW-1185">Reference proteome</keyword>
<proteinExistence type="predicted"/>
<evidence type="ECO:0000313" key="2">
    <source>
        <dbReference type="Proteomes" id="UP000318483"/>
    </source>
</evidence>
<dbReference type="Proteomes" id="UP000318483">
    <property type="component" value="Chromosome"/>
</dbReference>
<evidence type="ECO:0000313" key="1">
    <source>
        <dbReference type="EMBL" id="QDY69708.1"/>
    </source>
</evidence>
<accession>A0A5B8IYH6</accession>
<dbReference type="KEGG" id="lit:FPZ52_08790"/>
<organism evidence="1 2">
    <name type="scientific">Qingshengfaniella alkalisoli</name>
    <dbReference type="NCBI Taxonomy" id="2599296"/>
    <lineage>
        <taxon>Bacteria</taxon>
        <taxon>Pseudomonadati</taxon>
        <taxon>Pseudomonadota</taxon>
        <taxon>Alphaproteobacteria</taxon>
        <taxon>Rhodobacterales</taxon>
        <taxon>Paracoccaceae</taxon>
        <taxon>Qingshengfaniella</taxon>
    </lineage>
</organism>
<sequence length="157" mass="17632">MYGGLKIILKKSFYRVADPYDPRRGFILDPEDGTNGEENFEYCDGERAEIDLASLQEINSNCDGSPTGPWQVDAYALEGAAVYDAELEKIGYISPDEILGKTHTELIRFRMSEQKTESGDDAATFVGQQYLDFKQSETGEFSIIARDPEKLIELNND</sequence>
<reference evidence="1 2" key="1">
    <citation type="submission" date="2019-07" db="EMBL/GenBank/DDBJ databases">
        <title>Litoreibacter alkalisoli sp. nov., isolated from saline-alkaline soil.</title>
        <authorList>
            <person name="Wang S."/>
            <person name="Xu L."/>
            <person name="Xing Y.-T."/>
            <person name="Sun J.-Q."/>
        </authorList>
    </citation>
    <scope>NUCLEOTIDE SEQUENCE [LARGE SCALE GENOMIC DNA]</scope>
    <source>
        <strain evidence="1 2">LN3S51</strain>
    </source>
</reference>